<sequence length="542" mass="60767">MAFLLLLLGHFAAAQLISGIPTTIFYCTHDFERVYCKLNSQNCSENTLILVEHFKKQYDCPLQQCSSDQCCCSAEFILIYGEHFTAEINNRSHSKTFYVTESFKPKAPTIKSVKESNGNFQVRWLTNMDEKTWNPEETEITFYKKGDTEKVSKRITPAKNDGFQYHEINGQDLDPGATYVVSLRSFSDQSKKFSGSSQEWEFKTPASYTTLLYVLFPVLCVVFVIISAALYVCYVKLKESWWDNIPNPKVTMMHSTKPPIITPRDLINFASFKKELALNKTVGAGSVVAGNPHLERGRMRMDLHILDHPNLAKKFDLNVQTEISSSKDQSNSGSSSIVNQSYSMLVPNCSGQKQRASGSFCSSNTSGIVTDLDPQTCLFPPHHDSSSCQKKIPSYSNSITSKEFESIDGSNEWSNVFPCFPSFPGSADEMLKFKNPTYGPLPAVSPAGFIPMEDGYKPCQCQVNQSDALKSNVIEMFAQVPSSDHNQHLNRNTKEFNVIPPNSFQPAEIPAFDPFDINSPFPSMFPMMPNSSIMVVSEYHSV</sequence>
<evidence type="ECO:0000256" key="1">
    <source>
        <dbReference type="ARBA" id="ARBA00004479"/>
    </source>
</evidence>
<reference evidence="12" key="1">
    <citation type="submission" date="2016-05" db="EMBL/GenBank/DDBJ databases">
        <authorList>
            <person name="Lavstsen T."/>
            <person name="Jespersen J.S."/>
        </authorList>
    </citation>
    <scope>NUCLEOTIDE SEQUENCE</scope>
    <source>
        <tissue evidence="12">Brain</tissue>
    </source>
</reference>
<dbReference type="SUPFAM" id="SSF49265">
    <property type="entry name" value="Fibronectin type III"/>
    <property type="match status" value="1"/>
</dbReference>
<keyword evidence="5 9" id="KW-0472">Membrane</keyword>
<evidence type="ECO:0000256" key="3">
    <source>
        <dbReference type="ARBA" id="ARBA00022729"/>
    </source>
</evidence>
<dbReference type="GO" id="GO:0016064">
    <property type="term" value="P:immunoglobulin mediated immune response"/>
    <property type="evidence" value="ECO:0007669"/>
    <property type="project" value="TreeGrafter"/>
</dbReference>
<evidence type="ECO:0000256" key="8">
    <source>
        <dbReference type="ARBA" id="ARBA00023180"/>
    </source>
</evidence>
<dbReference type="AlphaFoldDB" id="A0A1A7YFG4"/>
<organism evidence="12">
    <name type="scientific">Iconisemion striatum</name>
    <dbReference type="NCBI Taxonomy" id="60296"/>
    <lineage>
        <taxon>Eukaryota</taxon>
        <taxon>Metazoa</taxon>
        <taxon>Chordata</taxon>
        <taxon>Craniata</taxon>
        <taxon>Vertebrata</taxon>
        <taxon>Euteleostomi</taxon>
        <taxon>Actinopterygii</taxon>
        <taxon>Neopterygii</taxon>
        <taxon>Teleostei</taxon>
        <taxon>Neoteleostei</taxon>
        <taxon>Acanthomorphata</taxon>
        <taxon>Ovalentaria</taxon>
        <taxon>Atherinomorphae</taxon>
        <taxon>Cyprinodontiformes</taxon>
        <taxon>Nothobranchiidae</taxon>
        <taxon>Iconisemion</taxon>
    </lineage>
</organism>
<dbReference type="InterPro" id="IPR013783">
    <property type="entry name" value="Ig-like_fold"/>
</dbReference>
<accession>A0A1A7YFG4</accession>
<dbReference type="PANTHER" id="PTHR23037:SF22">
    <property type="entry name" value="CYTOKINE RECEPTOR COMMON SUBUNIT BETA"/>
    <property type="match status" value="1"/>
</dbReference>
<dbReference type="InterPro" id="IPR036116">
    <property type="entry name" value="FN3_sf"/>
</dbReference>
<reference evidence="12" key="2">
    <citation type="submission" date="2016-06" db="EMBL/GenBank/DDBJ databases">
        <title>The genome of a short-lived fish provides insights into sex chromosome evolution and the genetic control of aging.</title>
        <authorList>
            <person name="Reichwald K."/>
            <person name="Felder M."/>
            <person name="Petzold A."/>
            <person name="Koch P."/>
            <person name="Groth M."/>
            <person name="Platzer M."/>
        </authorList>
    </citation>
    <scope>NUCLEOTIDE SEQUENCE</scope>
    <source>
        <tissue evidence="12">Brain</tissue>
    </source>
</reference>
<keyword evidence="4 9" id="KW-1133">Transmembrane helix</keyword>
<dbReference type="EMBL" id="HADW01001983">
    <property type="protein sequence ID" value="SBP03383.1"/>
    <property type="molecule type" value="Transcribed_RNA"/>
</dbReference>
<keyword evidence="8" id="KW-0325">Glycoprotein</keyword>
<dbReference type="EMBL" id="HADX01007045">
    <property type="protein sequence ID" value="SBP29277.1"/>
    <property type="molecule type" value="Transcribed_RNA"/>
</dbReference>
<dbReference type="PANTHER" id="PTHR23037">
    <property type="entry name" value="CYTOKINE RECEPTOR"/>
    <property type="match status" value="1"/>
</dbReference>
<dbReference type="Gene3D" id="2.60.40.10">
    <property type="entry name" value="Immunoglobulins"/>
    <property type="match status" value="1"/>
</dbReference>
<evidence type="ECO:0000256" key="4">
    <source>
        <dbReference type="ARBA" id="ARBA00022989"/>
    </source>
</evidence>
<feature type="chain" id="PRO_5015054986" description="Fibronectin type-III domain-containing protein" evidence="10">
    <location>
        <begin position="20"/>
        <end position="542"/>
    </location>
</feature>
<dbReference type="GO" id="GO:0004896">
    <property type="term" value="F:cytokine receptor activity"/>
    <property type="evidence" value="ECO:0007669"/>
    <property type="project" value="TreeGrafter"/>
</dbReference>
<keyword evidence="7" id="KW-0675">Receptor</keyword>
<evidence type="ECO:0000313" key="12">
    <source>
        <dbReference type="EMBL" id="SBP29277.1"/>
    </source>
</evidence>
<evidence type="ECO:0000256" key="7">
    <source>
        <dbReference type="ARBA" id="ARBA00023170"/>
    </source>
</evidence>
<evidence type="ECO:0000259" key="11">
    <source>
        <dbReference type="PROSITE" id="PS50853"/>
    </source>
</evidence>
<keyword evidence="3 10" id="KW-0732">Signal</keyword>
<evidence type="ECO:0000256" key="6">
    <source>
        <dbReference type="ARBA" id="ARBA00023157"/>
    </source>
</evidence>
<feature type="domain" description="Fibronectin type-III" evidence="11">
    <location>
        <begin position="104"/>
        <end position="207"/>
    </location>
</feature>
<evidence type="ECO:0000256" key="10">
    <source>
        <dbReference type="SAM" id="SignalP"/>
    </source>
</evidence>
<feature type="signal peptide" evidence="10">
    <location>
        <begin position="1"/>
        <end position="19"/>
    </location>
</feature>
<evidence type="ECO:0000256" key="5">
    <source>
        <dbReference type="ARBA" id="ARBA00023136"/>
    </source>
</evidence>
<evidence type="ECO:0000256" key="2">
    <source>
        <dbReference type="ARBA" id="ARBA00022692"/>
    </source>
</evidence>
<dbReference type="GO" id="GO:0009897">
    <property type="term" value="C:external side of plasma membrane"/>
    <property type="evidence" value="ECO:0007669"/>
    <property type="project" value="TreeGrafter"/>
</dbReference>
<dbReference type="PROSITE" id="PS50853">
    <property type="entry name" value="FN3"/>
    <property type="match status" value="1"/>
</dbReference>
<dbReference type="InterPro" id="IPR003961">
    <property type="entry name" value="FN3_dom"/>
</dbReference>
<feature type="transmembrane region" description="Helical" evidence="9">
    <location>
        <begin position="211"/>
        <end position="234"/>
    </location>
</feature>
<keyword evidence="2 9" id="KW-0812">Transmembrane</keyword>
<comment type="subcellular location">
    <subcellularLocation>
        <location evidence="1">Membrane</location>
        <topology evidence="1">Single-pass type I membrane protein</topology>
    </subcellularLocation>
</comment>
<proteinExistence type="predicted"/>
<evidence type="ECO:0000256" key="9">
    <source>
        <dbReference type="SAM" id="Phobius"/>
    </source>
</evidence>
<protein>
    <recommendedName>
        <fullName evidence="11">Fibronectin type-III domain-containing protein</fullName>
    </recommendedName>
</protein>
<keyword evidence="6" id="KW-1015">Disulfide bond</keyword>
<gene>
    <name evidence="12" type="primary">Nfu_g_1_018247</name>
</gene>
<name>A0A1A7YFG4_9TELE</name>